<organism evidence="2 3">
    <name type="scientific">Haloferula rosea</name>
    <dbReference type="NCBI Taxonomy" id="490093"/>
    <lineage>
        <taxon>Bacteria</taxon>
        <taxon>Pseudomonadati</taxon>
        <taxon>Verrucomicrobiota</taxon>
        <taxon>Verrucomicrobiia</taxon>
        <taxon>Verrucomicrobiales</taxon>
        <taxon>Verrucomicrobiaceae</taxon>
        <taxon>Haloferula</taxon>
    </lineage>
</organism>
<protein>
    <recommendedName>
        <fullName evidence="4">Thioredoxin</fullName>
    </recommendedName>
</protein>
<keyword evidence="3" id="KW-1185">Reference proteome</keyword>
<dbReference type="AlphaFoldDB" id="A0A934RAC9"/>
<comment type="caution">
    <text evidence="2">The sequence shown here is derived from an EMBL/GenBank/DDBJ whole genome shotgun (WGS) entry which is preliminary data.</text>
</comment>
<reference evidence="2" key="1">
    <citation type="submission" date="2021-01" db="EMBL/GenBank/DDBJ databases">
        <title>Modified the classification status of verrucomicrobia.</title>
        <authorList>
            <person name="Feng X."/>
        </authorList>
    </citation>
    <scope>NUCLEOTIDE SEQUENCE</scope>
    <source>
        <strain evidence="2">KCTC 22201</strain>
    </source>
</reference>
<evidence type="ECO:0000313" key="3">
    <source>
        <dbReference type="Proteomes" id="UP000658278"/>
    </source>
</evidence>
<accession>A0A934RAC9</accession>
<keyword evidence="1" id="KW-0732">Signal</keyword>
<feature type="chain" id="PRO_5036905409" description="Thioredoxin" evidence="1">
    <location>
        <begin position="20"/>
        <end position="151"/>
    </location>
</feature>
<dbReference type="Proteomes" id="UP000658278">
    <property type="component" value="Unassembled WGS sequence"/>
</dbReference>
<feature type="signal peptide" evidence="1">
    <location>
        <begin position="1"/>
        <end position="19"/>
    </location>
</feature>
<evidence type="ECO:0008006" key="4">
    <source>
        <dbReference type="Google" id="ProtNLM"/>
    </source>
</evidence>
<name>A0A934RAC9_9BACT</name>
<dbReference type="RefSeq" id="WP_200278410.1">
    <property type="nucleotide sequence ID" value="NZ_JAENII010000005.1"/>
</dbReference>
<sequence>MKKLIGLFLTAFVIGTAIAGDAPRGFMESDEFAEAQEKARKAKKLIAVAVKGDDGCPRCAAAMENGTKAIKSDCVMVFMRVPQARSGKDIPASVHQQVKNSPGGASVTFYVFDPELEGVIAKAGRSELEANRDATKAFKKKVDEARDELKG</sequence>
<dbReference type="EMBL" id="JAENII010000005">
    <property type="protein sequence ID" value="MBK1826958.1"/>
    <property type="molecule type" value="Genomic_DNA"/>
</dbReference>
<evidence type="ECO:0000313" key="2">
    <source>
        <dbReference type="EMBL" id="MBK1826958.1"/>
    </source>
</evidence>
<proteinExistence type="predicted"/>
<gene>
    <name evidence="2" type="ORF">JIN81_08000</name>
</gene>
<evidence type="ECO:0000256" key="1">
    <source>
        <dbReference type="SAM" id="SignalP"/>
    </source>
</evidence>